<dbReference type="Proteomes" id="UP000075420">
    <property type="component" value="Unassembled WGS sequence"/>
</dbReference>
<sequence length="275" mass="28299">MGKTNIGENRSYGAAVLERFGAVAVPAPVRPYLAAFKQAHAEYEAAAARADAARDKRDTALEAVGAADDTFDESAGTLADKAVGAGLGKRQNPFAGYSTHSPSQLTSLPYAAEPKAARDLVAALLKKKPPSDVARAAAKLVKDAAALEAALSRLTRPQAALAKALADRDALLPAWVKALQKLKKHAAAAWDEDEGAYKALFAPLGAIQRPKKRRAKAKAAEAKPADAKPADAKAAEAKPADAKPADAKPAEAKPAEAKPSDTRPADAPAAAPAPA</sequence>
<dbReference type="AlphaFoldDB" id="A0A150P703"/>
<reference evidence="2 3" key="1">
    <citation type="submission" date="2014-02" db="EMBL/GenBank/DDBJ databases">
        <title>The small core and large imbalanced accessory genome model reveals a collaborative survival strategy of Sorangium cellulosum strains in nature.</title>
        <authorList>
            <person name="Han K."/>
            <person name="Peng R."/>
            <person name="Blom J."/>
            <person name="Li Y.-Z."/>
        </authorList>
    </citation>
    <scope>NUCLEOTIDE SEQUENCE [LARGE SCALE GENOMIC DNA]</scope>
    <source>
        <strain evidence="2 3">So0157-25</strain>
    </source>
</reference>
<feature type="compositionally biased region" description="Basic and acidic residues" evidence="1">
    <location>
        <begin position="218"/>
        <end position="264"/>
    </location>
</feature>
<accession>A0A150P703</accession>
<evidence type="ECO:0000313" key="2">
    <source>
        <dbReference type="EMBL" id="KYF51453.1"/>
    </source>
</evidence>
<protein>
    <submittedName>
        <fullName evidence="2">Uncharacterized protein</fullName>
    </submittedName>
</protein>
<comment type="caution">
    <text evidence="2">The sequence shown here is derived from an EMBL/GenBank/DDBJ whole genome shotgun (WGS) entry which is preliminary data.</text>
</comment>
<feature type="compositionally biased region" description="Low complexity" evidence="1">
    <location>
        <begin position="265"/>
        <end position="275"/>
    </location>
</feature>
<organism evidence="2 3">
    <name type="scientific">Sorangium cellulosum</name>
    <name type="common">Polyangium cellulosum</name>
    <dbReference type="NCBI Taxonomy" id="56"/>
    <lineage>
        <taxon>Bacteria</taxon>
        <taxon>Pseudomonadati</taxon>
        <taxon>Myxococcota</taxon>
        <taxon>Polyangia</taxon>
        <taxon>Polyangiales</taxon>
        <taxon>Polyangiaceae</taxon>
        <taxon>Sorangium</taxon>
    </lineage>
</organism>
<evidence type="ECO:0000256" key="1">
    <source>
        <dbReference type="SAM" id="MobiDB-lite"/>
    </source>
</evidence>
<gene>
    <name evidence="2" type="ORF">BE08_20650</name>
</gene>
<dbReference type="EMBL" id="JELY01002831">
    <property type="protein sequence ID" value="KYF51453.1"/>
    <property type="molecule type" value="Genomic_DNA"/>
</dbReference>
<name>A0A150P703_SORCE</name>
<feature type="region of interest" description="Disordered" evidence="1">
    <location>
        <begin position="210"/>
        <end position="275"/>
    </location>
</feature>
<proteinExistence type="predicted"/>
<evidence type="ECO:0000313" key="3">
    <source>
        <dbReference type="Proteomes" id="UP000075420"/>
    </source>
</evidence>